<keyword evidence="2" id="KW-0812">Transmembrane</keyword>
<dbReference type="AlphaFoldDB" id="A0A7E4UX39"/>
<organism evidence="3 4">
    <name type="scientific">Panagrellus redivivus</name>
    <name type="common">Microworm</name>
    <dbReference type="NCBI Taxonomy" id="6233"/>
    <lineage>
        <taxon>Eukaryota</taxon>
        <taxon>Metazoa</taxon>
        <taxon>Ecdysozoa</taxon>
        <taxon>Nematoda</taxon>
        <taxon>Chromadorea</taxon>
        <taxon>Rhabditida</taxon>
        <taxon>Tylenchina</taxon>
        <taxon>Panagrolaimomorpha</taxon>
        <taxon>Panagrolaimoidea</taxon>
        <taxon>Panagrolaimidae</taxon>
        <taxon>Panagrellus</taxon>
    </lineage>
</organism>
<feature type="region of interest" description="Disordered" evidence="1">
    <location>
        <begin position="125"/>
        <end position="144"/>
    </location>
</feature>
<dbReference type="Proteomes" id="UP000492821">
    <property type="component" value="Unassembled WGS sequence"/>
</dbReference>
<evidence type="ECO:0000313" key="3">
    <source>
        <dbReference type="Proteomes" id="UP000492821"/>
    </source>
</evidence>
<feature type="compositionally biased region" description="Low complexity" evidence="1">
    <location>
        <begin position="128"/>
        <end position="144"/>
    </location>
</feature>
<keyword evidence="3" id="KW-1185">Reference proteome</keyword>
<evidence type="ECO:0000313" key="4">
    <source>
        <dbReference type="WBParaSite" id="Pan_g13662.t1"/>
    </source>
</evidence>
<keyword evidence="2" id="KW-0472">Membrane</keyword>
<keyword evidence="2" id="KW-1133">Transmembrane helix</keyword>
<reference evidence="3" key="1">
    <citation type="journal article" date="2013" name="Genetics">
        <title>The draft genome and transcriptome of Panagrellus redivivus are shaped by the harsh demands of a free-living lifestyle.</title>
        <authorList>
            <person name="Srinivasan J."/>
            <person name="Dillman A.R."/>
            <person name="Macchietto M.G."/>
            <person name="Heikkinen L."/>
            <person name="Lakso M."/>
            <person name="Fracchia K.M."/>
            <person name="Antoshechkin I."/>
            <person name="Mortazavi A."/>
            <person name="Wong G."/>
            <person name="Sternberg P.W."/>
        </authorList>
    </citation>
    <scope>NUCLEOTIDE SEQUENCE [LARGE SCALE GENOMIC DNA]</scope>
    <source>
        <strain evidence="3">MT8872</strain>
    </source>
</reference>
<feature type="compositionally biased region" description="Polar residues" evidence="1">
    <location>
        <begin position="79"/>
        <end position="93"/>
    </location>
</feature>
<dbReference type="WBParaSite" id="Pan_g13662.t1">
    <property type="protein sequence ID" value="Pan_g13662.t1"/>
    <property type="gene ID" value="Pan_g13662"/>
</dbReference>
<accession>A0A7E4UX39</accession>
<name>A0A7E4UX39_PANRE</name>
<evidence type="ECO:0000256" key="1">
    <source>
        <dbReference type="SAM" id="MobiDB-lite"/>
    </source>
</evidence>
<reference evidence="4" key="2">
    <citation type="submission" date="2020-10" db="UniProtKB">
        <authorList>
            <consortium name="WormBaseParasite"/>
        </authorList>
    </citation>
    <scope>IDENTIFICATION</scope>
</reference>
<protein>
    <submittedName>
        <fullName evidence="4">Uncharacterized protein</fullName>
    </submittedName>
</protein>
<proteinExistence type="predicted"/>
<feature type="region of interest" description="Disordered" evidence="1">
    <location>
        <begin position="70"/>
        <end position="120"/>
    </location>
</feature>
<evidence type="ECO:0000256" key="2">
    <source>
        <dbReference type="SAM" id="Phobius"/>
    </source>
</evidence>
<sequence length="144" mass="15747">MQLNFSQCVNEVPPCDVIVDGARLPNKDVKPKDKAFNKKWIIAICGGLALLMLVAGIVGLYICTRPRKEAVHPVKSHRNPSNSSKSHPRTSPINKRDGTPHASGSRSPKTPLSYKEPFGKTELSLHQISPNTNPNNISNSTNDI</sequence>
<feature type="transmembrane region" description="Helical" evidence="2">
    <location>
        <begin position="40"/>
        <end position="62"/>
    </location>
</feature>